<dbReference type="RefSeq" id="XP_044313692.1">
    <property type="nucleotide sequence ID" value="XM_044457757.1"/>
</dbReference>
<reference evidence="1" key="2">
    <citation type="submission" date="2025-05" db="UniProtKB">
        <authorList>
            <consortium name="EnsemblMetazoa"/>
        </authorList>
    </citation>
    <scope>IDENTIFICATION</scope>
</reference>
<reference evidence="2" key="1">
    <citation type="journal article" date="2021" name="Elife">
        <title>Highly contiguous assemblies of 101 drosophilid genomes.</title>
        <authorList>
            <person name="Kim B.Y."/>
            <person name="Wang J.R."/>
            <person name="Miller D.E."/>
            <person name="Barmina O."/>
            <person name="Delaney E."/>
            <person name="Thompson A."/>
            <person name="Comeault A.A."/>
            <person name="Peede D."/>
            <person name="D'Agostino E.R."/>
            <person name="Pelaez J."/>
            <person name="Aguilar J.M."/>
            <person name="Haji D."/>
            <person name="Matsunaga T."/>
            <person name="Armstrong E.E."/>
            <person name="Zych M."/>
            <person name="Ogawa Y."/>
            <person name="Stamenkovic-Radak M."/>
            <person name="Jelic M."/>
            <person name="Veselinovic M.S."/>
            <person name="Tanaskovic M."/>
            <person name="Eric P."/>
            <person name="Gao J.J."/>
            <person name="Katoh T.K."/>
            <person name="Toda M.J."/>
            <person name="Watabe H."/>
            <person name="Watada M."/>
            <person name="Davis J.S."/>
            <person name="Moyle L.C."/>
            <person name="Manoli G."/>
            <person name="Bertolini E."/>
            <person name="Kostal V."/>
            <person name="Hawley R.S."/>
            <person name="Takahashi A."/>
            <person name="Jones C.D."/>
            <person name="Price D.K."/>
            <person name="Whiteman N."/>
            <person name="Kopp A."/>
            <person name="Matute D.R."/>
            <person name="Petrov D.A."/>
        </authorList>
    </citation>
    <scope>NUCLEOTIDE SEQUENCE [LARGE SCALE GENOMIC DNA]</scope>
</reference>
<dbReference type="EnsemblMetazoa" id="XM_044457757.1">
    <property type="protein sequence ID" value="XP_044313692.1"/>
    <property type="gene ID" value="LOC123037401"/>
</dbReference>
<dbReference type="Gene3D" id="3.10.100.10">
    <property type="entry name" value="Mannose-Binding Protein A, subunit A"/>
    <property type="match status" value="1"/>
</dbReference>
<dbReference type="GeneID" id="123037401"/>
<dbReference type="InterPro" id="IPR016187">
    <property type="entry name" value="CTDL_fold"/>
</dbReference>
<accession>A0ABM5J4F7</accession>
<keyword evidence="2" id="KW-1185">Reference proteome</keyword>
<dbReference type="SUPFAM" id="SSF56436">
    <property type="entry name" value="C-type lectin-like"/>
    <property type="match status" value="1"/>
</dbReference>
<organism evidence="1 2">
    <name type="scientific">Drosophila rhopaloa</name>
    <name type="common">Fruit fly</name>
    <dbReference type="NCBI Taxonomy" id="1041015"/>
    <lineage>
        <taxon>Eukaryota</taxon>
        <taxon>Metazoa</taxon>
        <taxon>Ecdysozoa</taxon>
        <taxon>Arthropoda</taxon>
        <taxon>Hexapoda</taxon>
        <taxon>Insecta</taxon>
        <taxon>Pterygota</taxon>
        <taxon>Neoptera</taxon>
        <taxon>Endopterygota</taxon>
        <taxon>Diptera</taxon>
        <taxon>Brachycera</taxon>
        <taxon>Muscomorpha</taxon>
        <taxon>Ephydroidea</taxon>
        <taxon>Drosophilidae</taxon>
        <taxon>Drosophila</taxon>
        <taxon>Sophophora</taxon>
    </lineage>
</organism>
<evidence type="ECO:0000313" key="1">
    <source>
        <dbReference type="EnsemblMetazoa" id="XP_044313692.1"/>
    </source>
</evidence>
<protein>
    <recommendedName>
        <fullName evidence="3">Accessory gland protein Acp29AB-like</fullName>
    </recommendedName>
</protein>
<sequence>MESLCTLKDAPQQCGAFCLAALNPLFDDSENNRQQWKETTSKLDQIHNENQAQLDRIEAQLAGIQEGLTKVKCSQETEKGAEAKIVSTKFERIGSRYFYIDNNETQYWLNAKQSCKQMGGDLASFKNEDEINTIILLTPASPINL</sequence>
<evidence type="ECO:0008006" key="3">
    <source>
        <dbReference type="Google" id="ProtNLM"/>
    </source>
</evidence>
<dbReference type="Proteomes" id="UP001652680">
    <property type="component" value="Unassembled WGS sequence"/>
</dbReference>
<dbReference type="InterPro" id="IPR016186">
    <property type="entry name" value="C-type_lectin-like/link_sf"/>
</dbReference>
<name>A0ABM5J4F7_DRORH</name>
<dbReference type="CDD" id="cd00037">
    <property type="entry name" value="CLECT"/>
    <property type="match status" value="1"/>
</dbReference>
<proteinExistence type="predicted"/>
<evidence type="ECO:0000313" key="2">
    <source>
        <dbReference type="Proteomes" id="UP001652680"/>
    </source>
</evidence>